<accession>A0ABX1H1E4</accession>
<feature type="region of interest" description="Disordered" evidence="5">
    <location>
        <begin position="1"/>
        <end position="27"/>
    </location>
</feature>
<evidence type="ECO:0000259" key="6">
    <source>
        <dbReference type="PROSITE" id="PS51764"/>
    </source>
</evidence>
<comment type="similarity">
    <text evidence="1 4">Belongs to the glycosyl hydrolase 26 family.</text>
</comment>
<protein>
    <submittedName>
        <fullName evidence="7">Glycosyl hydrolase</fullName>
    </submittedName>
</protein>
<sequence length="301" mass="33800">MSYLGELTGRHMLSGQQDGPNNSPAQWEQKVHDITGEYPGMWGGDFGFSQNDIGNRQKVVDQAKKVWSAGSIPAMTMHACRPDVATCDFEGGSDPVKGSRLSDEEWTEVLTDGAPLNEDYKRKLDQFVPYFQQLKDAGIPVLFRPLHEMNEGWAWWGGRSGENGSAALFRLTRDYLESQGFDNIVWVWNVKDIDGQAARAADFYPGDDYADLVTLDAWWHDFPTDDWYRAVRDIAGDKPIALAEVGKVPNPSAMASQPEWAYWSVWTNYLVDHNTGEEVKAGYYDPRVLNRGEVDIPAAGR</sequence>
<dbReference type="Gene3D" id="3.20.20.80">
    <property type="entry name" value="Glycosidases"/>
    <property type="match status" value="1"/>
</dbReference>
<dbReference type="Proteomes" id="UP000772196">
    <property type="component" value="Unassembled WGS sequence"/>
</dbReference>
<evidence type="ECO:0000256" key="3">
    <source>
        <dbReference type="ARBA" id="ARBA00023295"/>
    </source>
</evidence>
<keyword evidence="3 4" id="KW-0326">Glycosidase</keyword>
<dbReference type="EMBL" id="JAAWWP010000006">
    <property type="protein sequence ID" value="NKI42163.1"/>
    <property type="molecule type" value="Genomic_DNA"/>
</dbReference>
<reference evidence="7 8" key="1">
    <citation type="submission" date="2020-04" db="EMBL/GenBank/DDBJ databases">
        <title>Phylogenetic Diversity and Antibacterial Activity against Ralstonia solanacearum of Endophytic Actinomycete Isolated from Moss.</title>
        <authorList>
            <person name="Zhuang X."/>
        </authorList>
    </citation>
    <scope>NUCLEOTIDE SEQUENCE [LARGE SCALE GENOMIC DNA]</scope>
    <source>
        <strain evidence="7 8">LD120</strain>
    </source>
</reference>
<gene>
    <name evidence="7" type="ORF">HFV08_13080</name>
</gene>
<organism evidence="7 8">
    <name type="scientific">Streptomyces physcomitrii</name>
    <dbReference type="NCBI Taxonomy" id="2724184"/>
    <lineage>
        <taxon>Bacteria</taxon>
        <taxon>Bacillati</taxon>
        <taxon>Actinomycetota</taxon>
        <taxon>Actinomycetes</taxon>
        <taxon>Kitasatosporales</taxon>
        <taxon>Streptomycetaceae</taxon>
        <taxon>Streptomyces</taxon>
    </lineage>
</organism>
<dbReference type="GO" id="GO:0016787">
    <property type="term" value="F:hydrolase activity"/>
    <property type="evidence" value="ECO:0007669"/>
    <property type="project" value="UniProtKB-KW"/>
</dbReference>
<feature type="active site" description="Nucleophile" evidence="4">
    <location>
        <position position="244"/>
    </location>
</feature>
<feature type="active site" description="Proton donor" evidence="4">
    <location>
        <position position="148"/>
    </location>
</feature>
<evidence type="ECO:0000313" key="7">
    <source>
        <dbReference type="EMBL" id="NKI42163.1"/>
    </source>
</evidence>
<feature type="compositionally biased region" description="Polar residues" evidence="5">
    <location>
        <begin position="14"/>
        <end position="26"/>
    </location>
</feature>
<comment type="caution">
    <text evidence="7">The sequence shown here is derived from an EMBL/GenBank/DDBJ whole genome shotgun (WGS) entry which is preliminary data.</text>
</comment>
<dbReference type="PANTHER" id="PTHR40079:SF4">
    <property type="entry name" value="GH26 DOMAIN-CONTAINING PROTEIN-RELATED"/>
    <property type="match status" value="1"/>
</dbReference>
<keyword evidence="2 4" id="KW-0378">Hydrolase</keyword>
<keyword evidence="8" id="KW-1185">Reference proteome</keyword>
<dbReference type="InterPro" id="IPR017853">
    <property type="entry name" value="GH"/>
</dbReference>
<dbReference type="InterPro" id="IPR022790">
    <property type="entry name" value="GH26_dom"/>
</dbReference>
<evidence type="ECO:0000256" key="4">
    <source>
        <dbReference type="PROSITE-ProRule" id="PRU01100"/>
    </source>
</evidence>
<proteinExistence type="inferred from homology"/>
<evidence type="ECO:0000256" key="2">
    <source>
        <dbReference type="ARBA" id="ARBA00022801"/>
    </source>
</evidence>
<evidence type="ECO:0000256" key="1">
    <source>
        <dbReference type="ARBA" id="ARBA00007754"/>
    </source>
</evidence>
<evidence type="ECO:0000256" key="5">
    <source>
        <dbReference type="SAM" id="MobiDB-lite"/>
    </source>
</evidence>
<feature type="domain" description="GH26" evidence="6">
    <location>
        <begin position="1"/>
        <end position="292"/>
    </location>
</feature>
<evidence type="ECO:0000313" key="8">
    <source>
        <dbReference type="Proteomes" id="UP000772196"/>
    </source>
</evidence>
<name>A0ABX1H1E4_9ACTN</name>
<dbReference type="SUPFAM" id="SSF51445">
    <property type="entry name" value="(Trans)glycosidases"/>
    <property type="match status" value="1"/>
</dbReference>
<dbReference type="PANTHER" id="PTHR40079">
    <property type="entry name" value="MANNAN ENDO-1,4-BETA-MANNOSIDASE E-RELATED"/>
    <property type="match status" value="1"/>
</dbReference>
<dbReference type="Pfam" id="PF02156">
    <property type="entry name" value="Glyco_hydro_26"/>
    <property type="match status" value="1"/>
</dbReference>
<dbReference type="InterPro" id="IPR000805">
    <property type="entry name" value="Glyco_hydro_26"/>
</dbReference>
<dbReference type="PROSITE" id="PS51764">
    <property type="entry name" value="GH26"/>
    <property type="match status" value="1"/>
</dbReference>
<dbReference type="PRINTS" id="PR00739">
    <property type="entry name" value="GLHYDRLASE26"/>
</dbReference>